<dbReference type="Proteomes" id="UP000238415">
    <property type="component" value="Unassembled WGS sequence"/>
</dbReference>
<reference evidence="2 3" key="1">
    <citation type="submission" date="2018-03" db="EMBL/GenBank/DDBJ databases">
        <title>Genome sequence of Moorella humiferrea DSM 23265.</title>
        <authorList>
            <person name="Poehlein A."/>
            <person name="Daniel R."/>
        </authorList>
    </citation>
    <scope>NUCLEOTIDE SEQUENCE [LARGE SCALE GENOMIC DNA]</scope>
    <source>
        <strain evidence="2 3">DSM 23265</strain>
    </source>
</reference>
<dbReference type="GO" id="GO:0051536">
    <property type="term" value="F:iron-sulfur cluster binding"/>
    <property type="evidence" value="ECO:0007669"/>
    <property type="project" value="InterPro"/>
</dbReference>
<evidence type="ECO:0000313" key="2">
    <source>
        <dbReference type="EMBL" id="PRR68713.1"/>
    </source>
</evidence>
<dbReference type="EMBL" id="PVXM01000061">
    <property type="protein sequence ID" value="PRR68713.1"/>
    <property type="molecule type" value="Genomic_DNA"/>
</dbReference>
<organism evidence="2 3">
    <name type="scientific">Neomoorella humiferrea</name>
    <dbReference type="NCBI Taxonomy" id="676965"/>
    <lineage>
        <taxon>Bacteria</taxon>
        <taxon>Bacillati</taxon>
        <taxon>Bacillota</taxon>
        <taxon>Clostridia</taxon>
        <taxon>Neomoorellales</taxon>
        <taxon>Neomoorellaceae</taxon>
        <taxon>Neomoorella</taxon>
    </lineage>
</organism>
<dbReference type="SUPFAM" id="SSF102114">
    <property type="entry name" value="Radical SAM enzymes"/>
    <property type="match status" value="1"/>
</dbReference>
<protein>
    <recommendedName>
        <fullName evidence="1">Radical SAM core domain-containing protein</fullName>
    </recommendedName>
</protein>
<dbReference type="OrthoDB" id="9147217at2"/>
<dbReference type="RefSeq" id="WP_106006548.1">
    <property type="nucleotide sequence ID" value="NZ_CP136419.1"/>
</dbReference>
<evidence type="ECO:0000259" key="1">
    <source>
        <dbReference type="PROSITE" id="PS51918"/>
    </source>
</evidence>
<evidence type="ECO:0000313" key="3">
    <source>
        <dbReference type="Proteomes" id="UP000238415"/>
    </source>
</evidence>
<gene>
    <name evidence="2" type="ORF">MOHU_26450</name>
</gene>
<accession>A0A2T0AK01</accession>
<feature type="domain" description="Radical SAM core" evidence="1">
    <location>
        <begin position="11"/>
        <end position="219"/>
    </location>
</feature>
<dbReference type="PROSITE" id="PS51918">
    <property type="entry name" value="RADICAL_SAM"/>
    <property type="match status" value="1"/>
</dbReference>
<dbReference type="AlphaFoldDB" id="A0A2T0AK01"/>
<proteinExistence type="predicted"/>
<name>A0A2T0AK01_9FIRM</name>
<dbReference type="GO" id="GO:0003824">
    <property type="term" value="F:catalytic activity"/>
    <property type="evidence" value="ECO:0007669"/>
    <property type="project" value="InterPro"/>
</dbReference>
<sequence length="340" mass="37892">MILNVALDTETYPWRAMLLRRDATCQNACDYCSNSLEKTRFLAIEDLQDWTAGERGINIVTYPYPGVIEDVCSLTGKIVDCGGGPIVVTLGPGALKDISELRLLKQAGVAGVCFSLISATRNLDASVRHGNRSGLSWWDECWRLTEAAVELWGKDRVGLTLSVGLGETEQQILATMQKAKDMGVLPYVSPLEATAKIKVSLGKFYRILVGRYLIINQISSCSQMQFGDFGQVIHFGIPKERFIEIVASGKPLEQTGLWLDCSNFGRLEEMSGWFLKGAPDKDEVPTLIGQICKMDWREAWITQRRVFELDGEDFDEDEIEAGNGSIYKLIAELGRTYRSK</sequence>
<keyword evidence="3" id="KW-1185">Reference proteome</keyword>
<dbReference type="InterPro" id="IPR007197">
    <property type="entry name" value="rSAM"/>
</dbReference>
<dbReference type="CDD" id="cd01335">
    <property type="entry name" value="Radical_SAM"/>
    <property type="match status" value="1"/>
</dbReference>
<comment type="caution">
    <text evidence="2">The sequence shown here is derived from an EMBL/GenBank/DDBJ whole genome shotgun (WGS) entry which is preliminary data.</text>
</comment>
<dbReference type="InterPro" id="IPR058240">
    <property type="entry name" value="rSAM_sf"/>
</dbReference>